<accession>A0A8C0X281</accession>
<comment type="similarity">
    <text evidence="3">Belongs to the AspA/AstE family. Aspartoacylase subfamily.</text>
</comment>
<dbReference type="Pfam" id="PF04952">
    <property type="entry name" value="AstE_AspA_hybrid"/>
    <property type="match status" value="1"/>
</dbReference>
<dbReference type="NCBIfam" id="NF002601">
    <property type="entry name" value="PRK02259.1"/>
    <property type="match status" value="1"/>
</dbReference>
<keyword evidence="7" id="KW-0378">Hydrolase</keyword>
<feature type="compositionally biased region" description="Polar residues" evidence="14">
    <location>
        <begin position="54"/>
        <end position="63"/>
    </location>
</feature>
<evidence type="ECO:0000256" key="1">
    <source>
        <dbReference type="ARBA" id="ARBA00001947"/>
    </source>
</evidence>
<dbReference type="GO" id="GO:0016788">
    <property type="term" value="F:hydrolase activity, acting on ester bonds"/>
    <property type="evidence" value="ECO:0007669"/>
    <property type="project" value="InterPro"/>
</dbReference>
<feature type="region of interest" description="Disordered" evidence="14">
    <location>
        <begin position="22"/>
        <end position="63"/>
    </location>
</feature>
<keyword evidence="9" id="KW-0472">Membrane</keyword>
<evidence type="ECO:0000256" key="9">
    <source>
        <dbReference type="ARBA" id="ARBA00023136"/>
    </source>
</evidence>
<dbReference type="InterPro" id="IPR055438">
    <property type="entry name" value="AstE_AspA_cat"/>
</dbReference>
<reference evidence="17" key="1">
    <citation type="submission" date="2023-09" db="UniProtKB">
        <authorList>
            <consortium name="Ensembl"/>
        </authorList>
    </citation>
    <scope>IDENTIFICATION</scope>
</reference>
<keyword evidence="5" id="KW-0963">Cytoplasm</keyword>
<organism evidence="17">
    <name type="scientific">Castor canadensis</name>
    <name type="common">American beaver</name>
    <dbReference type="NCBI Taxonomy" id="51338"/>
    <lineage>
        <taxon>Eukaryota</taxon>
        <taxon>Metazoa</taxon>
        <taxon>Chordata</taxon>
        <taxon>Craniata</taxon>
        <taxon>Vertebrata</taxon>
        <taxon>Euteleostomi</taxon>
        <taxon>Mammalia</taxon>
        <taxon>Eutheria</taxon>
        <taxon>Euarchontoglires</taxon>
        <taxon>Glires</taxon>
        <taxon>Rodentia</taxon>
        <taxon>Castorimorpha</taxon>
        <taxon>Castoridae</taxon>
        <taxon>Castor</taxon>
    </lineage>
</organism>
<feature type="compositionally biased region" description="Basic and acidic residues" evidence="14">
    <location>
        <begin position="23"/>
        <end position="48"/>
    </location>
</feature>
<dbReference type="InterPro" id="IPR007036">
    <property type="entry name" value="Aste_AspA_hybrid_dom"/>
</dbReference>
<gene>
    <name evidence="17" type="primary">Acy3</name>
</gene>
<dbReference type="EC" id="3.5.1.114" evidence="10"/>
<dbReference type="FunFam" id="3.40.630.10:FF:000025">
    <property type="entry name" value="aspartoacylase"/>
    <property type="match status" value="1"/>
</dbReference>
<evidence type="ECO:0000259" key="15">
    <source>
        <dbReference type="Pfam" id="PF04952"/>
    </source>
</evidence>
<protein>
    <recommendedName>
        <fullName evidence="10">N-acyl-aromatic-L-amino acid amidohydrolase</fullName>
        <ecNumber evidence="10">3.5.1.114</ecNumber>
    </recommendedName>
</protein>
<keyword evidence="4" id="KW-1003">Cell membrane</keyword>
<evidence type="ECO:0000256" key="6">
    <source>
        <dbReference type="ARBA" id="ARBA00022723"/>
    </source>
</evidence>
<evidence type="ECO:0000259" key="16">
    <source>
        <dbReference type="Pfam" id="PF24827"/>
    </source>
</evidence>
<evidence type="ECO:0000256" key="13">
    <source>
        <dbReference type="ARBA" id="ARBA00049326"/>
    </source>
</evidence>
<proteinExistence type="inferred from homology"/>
<comment type="subcellular location">
    <subcellularLocation>
        <location evidence="11">Apical cell membrane</location>
        <topology evidence="11">Peripheral membrane protein</topology>
    </subcellularLocation>
    <subcellularLocation>
        <location evidence="2">Cytoplasm</location>
    </subcellularLocation>
</comment>
<dbReference type="Pfam" id="PF24827">
    <property type="entry name" value="AstE_AspA_cat"/>
    <property type="match status" value="1"/>
</dbReference>
<dbReference type="CDD" id="cd06909">
    <property type="entry name" value="M14_ASPA"/>
    <property type="match status" value="1"/>
</dbReference>
<sequence>MCLGESLPLKVWTPLLSTGERNFPQKEKENQLLKERREGQRSLRKVPEKGSGTTGLTGMYSSPMSQKPLRRVVVTGGTHGNEMSGVYLVQHWLQDPRELQRPSFSAMPVLANPEAVATCCRYIDYDLNRAFTSTILNSKATPDDPYEVRRARELNQLVGPKSSDQAFDFLLDLHNTTANMGACLILESSYSIFTLHLCHYLKLQNPDLSCCVFQYLFSRKESLGLDSVAKNGLTLELGPQPQGVLRADIYSQMRALVISAMDFIELFNQGTAFPAFDMEIYKTLDRDQDLEPLKPGAPIFKLFNGEDVLYEGDSTVFPLFINEAAYYEKHLAFMKSEKITISVPALSALTSASTLAL</sequence>
<dbReference type="AlphaFoldDB" id="A0A8C0X281"/>
<dbReference type="InterPro" id="IPR016708">
    <property type="entry name" value="Aspartoacylase"/>
</dbReference>
<evidence type="ECO:0000256" key="2">
    <source>
        <dbReference type="ARBA" id="ARBA00004496"/>
    </source>
</evidence>
<comment type="cofactor">
    <cofactor evidence="1">
        <name>Zn(2+)</name>
        <dbReference type="ChEBI" id="CHEBI:29105"/>
    </cofactor>
</comment>
<evidence type="ECO:0000256" key="7">
    <source>
        <dbReference type="ARBA" id="ARBA00022801"/>
    </source>
</evidence>
<dbReference type="GO" id="GO:0016324">
    <property type="term" value="C:apical plasma membrane"/>
    <property type="evidence" value="ECO:0007669"/>
    <property type="project" value="UniProtKB-SubCell"/>
</dbReference>
<dbReference type="HAMAP" id="MF_00704">
    <property type="entry name" value="Aspartoacylase"/>
    <property type="match status" value="1"/>
</dbReference>
<dbReference type="InterPro" id="IPR050178">
    <property type="entry name" value="AspA/AstE_fam"/>
</dbReference>
<dbReference type="GO" id="GO:0005829">
    <property type="term" value="C:cytosol"/>
    <property type="evidence" value="ECO:0007669"/>
    <property type="project" value="TreeGrafter"/>
</dbReference>
<dbReference type="Gene3D" id="3.40.630.10">
    <property type="entry name" value="Zn peptidases"/>
    <property type="match status" value="2"/>
</dbReference>
<comment type="catalytic activity">
    <reaction evidence="12">
        <text>an N-acetyl-L-cysteine-S-conjugate + H2O = an S-substituted L-cysteine + acetate</text>
        <dbReference type="Rhea" id="RHEA:36855"/>
        <dbReference type="ChEBI" id="CHEBI:15377"/>
        <dbReference type="ChEBI" id="CHEBI:30089"/>
        <dbReference type="ChEBI" id="CHEBI:58717"/>
        <dbReference type="ChEBI" id="CHEBI:58718"/>
        <dbReference type="EC" id="3.5.1.114"/>
    </reaction>
</comment>
<evidence type="ECO:0000256" key="14">
    <source>
        <dbReference type="SAM" id="MobiDB-lite"/>
    </source>
</evidence>
<evidence type="ECO:0000256" key="11">
    <source>
        <dbReference type="ARBA" id="ARBA00037831"/>
    </source>
</evidence>
<dbReference type="PANTHER" id="PTHR15162:SF5">
    <property type="entry name" value="N-ACYL-AROMATIC-L-AMINO ACID AMIDOHYDROLASE (CARBOXYLATE-FORMING)"/>
    <property type="match status" value="1"/>
</dbReference>
<keyword evidence="6" id="KW-0479">Metal-binding</keyword>
<evidence type="ECO:0000256" key="4">
    <source>
        <dbReference type="ARBA" id="ARBA00022475"/>
    </source>
</evidence>
<feature type="domain" description="Succinylglutamate desuccinylase/Aspartoacylase catalytic" evidence="16">
    <location>
        <begin position="69"/>
        <end position="264"/>
    </location>
</feature>
<dbReference type="GO" id="GO:0004046">
    <property type="term" value="F:aminoacylase activity"/>
    <property type="evidence" value="ECO:0007669"/>
    <property type="project" value="TreeGrafter"/>
</dbReference>
<evidence type="ECO:0000313" key="17">
    <source>
        <dbReference type="Ensembl" id="ENSCCNP00000021134.1"/>
    </source>
</evidence>
<keyword evidence="8" id="KW-0862">Zinc</keyword>
<evidence type="ECO:0000256" key="12">
    <source>
        <dbReference type="ARBA" id="ARBA00048435"/>
    </source>
</evidence>
<evidence type="ECO:0000256" key="5">
    <source>
        <dbReference type="ARBA" id="ARBA00022490"/>
    </source>
</evidence>
<dbReference type="GO" id="GO:0046872">
    <property type="term" value="F:metal ion binding"/>
    <property type="evidence" value="ECO:0007669"/>
    <property type="project" value="UniProtKB-KW"/>
</dbReference>
<evidence type="ECO:0000256" key="8">
    <source>
        <dbReference type="ARBA" id="ARBA00022833"/>
    </source>
</evidence>
<feature type="domain" description="AstE/AspA barrel-sandwich hybrid" evidence="15">
    <location>
        <begin position="286"/>
        <end position="338"/>
    </location>
</feature>
<dbReference type="PANTHER" id="PTHR15162">
    <property type="entry name" value="ASPARTOACYLASE"/>
    <property type="match status" value="1"/>
</dbReference>
<evidence type="ECO:0000256" key="3">
    <source>
        <dbReference type="ARBA" id="ARBA00006173"/>
    </source>
</evidence>
<name>A0A8C0X281_CASCN</name>
<dbReference type="Ensembl" id="ENSCCNT00000027228.1">
    <property type="protein sequence ID" value="ENSCCNP00000021134.1"/>
    <property type="gene ID" value="ENSCCNG00000020995.1"/>
</dbReference>
<evidence type="ECO:0000256" key="10">
    <source>
        <dbReference type="ARBA" id="ARBA00034807"/>
    </source>
</evidence>
<dbReference type="SUPFAM" id="SSF53187">
    <property type="entry name" value="Zn-dependent exopeptidases"/>
    <property type="match status" value="1"/>
</dbReference>
<comment type="catalytic activity">
    <reaction evidence="13">
        <text>an N-acyl-aromatic L-alpha-amino acid + H2O = an aromatic L-alpha-amino acid + a carboxylate</text>
        <dbReference type="Rhea" id="RHEA:54184"/>
        <dbReference type="ChEBI" id="CHEBI:15377"/>
        <dbReference type="ChEBI" id="CHEBI:29067"/>
        <dbReference type="ChEBI" id="CHEBI:84824"/>
        <dbReference type="ChEBI" id="CHEBI:138093"/>
        <dbReference type="EC" id="3.5.1.114"/>
    </reaction>
</comment>